<reference evidence="4 5" key="1">
    <citation type="journal article" date="2013" name="Genome Announc.">
        <title>Complete genome sequence of Simiduia agarivorans SA1(T), a marine bacterium able to degrade a variety of polysaccharides.</title>
        <authorList>
            <person name="Lin S.Y."/>
            <person name="Shieh W.Y."/>
            <person name="Chen J.S."/>
            <person name="Tang S.L."/>
        </authorList>
    </citation>
    <scope>NUCLEOTIDE SEQUENCE [LARGE SCALE GENOMIC DNA]</scope>
    <source>
        <strain evidence="5">DSM 21679 / JCM 13881 / BCRC 17597 / SA1</strain>
    </source>
</reference>
<evidence type="ECO:0000256" key="2">
    <source>
        <dbReference type="ARBA" id="ARBA00033753"/>
    </source>
</evidence>
<dbReference type="HOGENOM" id="CLU_013458_3_0_6"/>
<dbReference type="Gene3D" id="3.30.2310.10">
    <property type="entry name" value="YaeB-like"/>
    <property type="match status" value="1"/>
</dbReference>
<dbReference type="EMBL" id="CP003746">
    <property type="protein sequence ID" value="AFU99723.2"/>
    <property type="molecule type" value="Genomic_DNA"/>
</dbReference>
<dbReference type="InterPro" id="IPR023368">
    <property type="entry name" value="UPF0066_cons_site"/>
</dbReference>
<organism evidence="4 5">
    <name type="scientific">Simiduia agarivorans (strain DSM 21679 / JCM 13881 / BCRC 17597 / SA1)</name>
    <dbReference type="NCBI Taxonomy" id="1117647"/>
    <lineage>
        <taxon>Bacteria</taxon>
        <taxon>Pseudomonadati</taxon>
        <taxon>Pseudomonadota</taxon>
        <taxon>Gammaproteobacteria</taxon>
        <taxon>Cellvibrionales</taxon>
        <taxon>Cellvibrionaceae</taxon>
        <taxon>Simiduia</taxon>
    </lineage>
</organism>
<keyword evidence="5" id="KW-1185">Reference proteome</keyword>
<dbReference type="AlphaFoldDB" id="K4KNP6"/>
<comment type="similarity">
    <text evidence="2">Belongs to the tRNA methyltransferase O family.</text>
</comment>
<accession>K4KNP6</accession>
<dbReference type="eggNOG" id="COG1720">
    <property type="taxonomic scope" value="Bacteria"/>
</dbReference>
<evidence type="ECO:0000313" key="4">
    <source>
        <dbReference type="EMBL" id="AFU99723.2"/>
    </source>
</evidence>
<evidence type="ECO:0000313" key="5">
    <source>
        <dbReference type="Proteomes" id="UP000000466"/>
    </source>
</evidence>
<dbReference type="InterPro" id="IPR036414">
    <property type="entry name" value="YaeB_N_sf"/>
</dbReference>
<dbReference type="Gene3D" id="2.40.30.70">
    <property type="entry name" value="YaeB-like"/>
    <property type="match status" value="1"/>
</dbReference>
<dbReference type="GO" id="GO:0089715">
    <property type="term" value="F:tRNA (L-threonylcarbamoyladenosine(37)-C2) methyltransferase activity"/>
    <property type="evidence" value="ECO:0007669"/>
    <property type="project" value="TreeGrafter"/>
</dbReference>
<dbReference type="InterPro" id="IPR023370">
    <property type="entry name" value="TrmO-like_N"/>
</dbReference>
<dbReference type="InterPro" id="IPR036413">
    <property type="entry name" value="YaeB-like_sf"/>
</dbReference>
<feature type="domain" description="TsaA-like" evidence="3">
    <location>
        <begin position="1"/>
        <end position="125"/>
    </location>
</feature>
<dbReference type="KEGG" id="saga:M5M_12855"/>
<dbReference type="Pfam" id="PF18389">
    <property type="entry name" value="TrmO_C"/>
    <property type="match status" value="1"/>
</dbReference>
<dbReference type="PANTHER" id="PTHR12818:SF0">
    <property type="entry name" value="TRNA (ADENINE(37)-N6)-METHYLTRANSFERASE"/>
    <property type="match status" value="1"/>
</dbReference>
<dbReference type="Pfam" id="PF01980">
    <property type="entry name" value="TrmO_N"/>
    <property type="match status" value="1"/>
</dbReference>
<dbReference type="CDD" id="cd09281">
    <property type="entry name" value="UPF0066"/>
    <property type="match status" value="1"/>
</dbReference>
<protein>
    <recommendedName>
        <fullName evidence="3">TsaA-like domain-containing protein</fullName>
    </recommendedName>
</protein>
<evidence type="ECO:0000259" key="3">
    <source>
        <dbReference type="PROSITE" id="PS51668"/>
    </source>
</evidence>
<dbReference type="Proteomes" id="UP000000466">
    <property type="component" value="Chromosome"/>
</dbReference>
<proteinExistence type="inferred from homology"/>
<dbReference type="STRING" id="1117647.M5M_12855"/>
<gene>
    <name evidence="4" type="ordered locus">M5M_12855</name>
</gene>
<dbReference type="SUPFAM" id="SSF118196">
    <property type="entry name" value="YaeB-like"/>
    <property type="match status" value="1"/>
</dbReference>
<evidence type="ECO:0000256" key="1">
    <source>
        <dbReference type="ARBA" id="ARBA00022691"/>
    </source>
</evidence>
<keyword evidence="1" id="KW-0949">S-adenosyl-L-methionine</keyword>
<dbReference type="NCBIfam" id="TIGR00104">
    <property type="entry name" value="tRNA_TsaA"/>
    <property type="match status" value="1"/>
</dbReference>
<dbReference type="InterPro" id="IPR041369">
    <property type="entry name" value="TrmO_C"/>
</dbReference>
<name>K4KNP6_SIMAS</name>
<dbReference type="PANTHER" id="PTHR12818">
    <property type="entry name" value="TRNA (ADENINE(37)-N6)-METHYLTRANSFERASE"/>
    <property type="match status" value="1"/>
</dbReference>
<dbReference type="PROSITE" id="PS01318">
    <property type="entry name" value="TSAA_1"/>
    <property type="match status" value="1"/>
</dbReference>
<dbReference type="PROSITE" id="PS51668">
    <property type="entry name" value="TSAA_2"/>
    <property type="match status" value="1"/>
</dbReference>
<dbReference type="InterPro" id="IPR040372">
    <property type="entry name" value="YaeB-like"/>
</dbReference>
<sequence length="218" mass="23468">MPRQPRLAPSSFGAIELLAPWNTPDAVDGLEAVSHLWVQFGFHLSPPAKSAKVRPPRLGGNRKLGVFASRSPVRPNGLGLSVVKLEAVEIRPGAVRLRISGHDLVDGTPVYDIKPYLPYADAIAEAVNPIAPAAPSQIPVEGVDALCLPLHLQQLVIEVLRQDPRPAYQQPDPARVYGMRLAGGNLQWRYLSCEQSALGLRIEVIGYSLDPAVGATDA</sequence>